<evidence type="ECO:0000313" key="3">
    <source>
        <dbReference type="Proteomes" id="UP001162029"/>
    </source>
</evidence>
<organism evidence="2 3">
    <name type="scientific">Peronospora destructor</name>
    <dbReference type="NCBI Taxonomy" id="86335"/>
    <lineage>
        <taxon>Eukaryota</taxon>
        <taxon>Sar</taxon>
        <taxon>Stramenopiles</taxon>
        <taxon>Oomycota</taxon>
        <taxon>Peronosporomycetes</taxon>
        <taxon>Peronosporales</taxon>
        <taxon>Peronosporaceae</taxon>
        <taxon>Peronospora</taxon>
    </lineage>
</organism>
<dbReference type="EMBL" id="CANTFM010000698">
    <property type="protein sequence ID" value="CAI5728256.1"/>
    <property type="molecule type" value="Genomic_DNA"/>
</dbReference>
<gene>
    <name evidence="2" type="ORF">PDE001_LOCUS3984</name>
</gene>
<evidence type="ECO:0000256" key="1">
    <source>
        <dbReference type="SAM" id="MobiDB-lite"/>
    </source>
</evidence>
<evidence type="ECO:0000313" key="2">
    <source>
        <dbReference type="EMBL" id="CAI5728256.1"/>
    </source>
</evidence>
<sequence>MQFPPPRHQGRGVPRNGIGSNRQRDSVPPLDSRFDPRYDQLGMSSFDSLGADGVSPPTPQQRGGSRREPHAYAPGGMGLISQDGMTQSSMAGTDGPFTQMAQTQSFSQISSDKFGMSQDSFGYEHDYKSQNIPMSQNTRHSGSGFY</sequence>
<dbReference type="Proteomes" id="UP001162029">
    <property type="component" value="Unassembled WGS sequence"/>
</dbReference>
<name>A0AAV0U0P9_9STRA</name>
<accession>A0AAV0U0P9</accession>
<comment type="caution">
    <text evidence="2">The sequence shown here is derived from an EMBL/GenBank/DDBJ whole genome shotgun (WGS) entry which is preliminary data.</text>
</comment>
<dbReference type="AlphaFoldDB" id="A0AAV0U0P9"/>
<feature type="compositionally biased region" description="Polar residues" evidence="1">
    <location>
        <begin position="99"/>
        <end position="108"/>
    </location>
</feature>
<feature type="region of interest" description="Disordered" evidence="1">
    <location>
        <begin position="121"/>
        <end position="146"/>
    </location>
</feature>
<reference evidence="2" key="1">
    <citation type="submission" date="2022-12" db="EMBL/GenBank/DDBJ databases">
        <authorList>
            <person name="Webb A."/>
        </authorList>
    </citation>
    <scope>NUCLEOTIDE SEQUENCE</scope>
    <source>
        <strain evidence="2">Pd1</strain>
    </source>
</reference>
<feature type="region of interest" description="Disordered" evidence="1">
    <location>
        <begin position="1"/>
        <end position="108"/>
    </location>
</feature>
<feature type="compositionally biased region" description="Polar residues" evidence="1">
    <location>
        <begin position="129"/>
        <end position="146"/>
    </location>
</feature>
<protein>
    <submittedName>
        <fullName evidence="2">Uncharacterized protein</fullName>
    </submittedName>
</protein>
<keyword evidence="3" id="KW-1185">Reference proteome</keyword>
<proteinExistence type="predicted"/>